<keyword evidence="4" id="KW-0963">Cytoplasm</keyword>
<evidence type="ECO:0000313" key="14">
    <source>
        <dbReference type="Proteomes" id="UP000076502"/>
    </source>
</evidence>
<keyword evidence="7" id="KW-0007">Acetylation</keyword>
<dbReference type="SUPFAM" id="SSF49764">
    <property type="entry name" value="HSP20-like chaperones"/>
    <property type="match status" value="1"/>
</dbReference>
<dbReference type="Pfam" id="PF09032">
    <property type="entry name" value="Siah-Interact_N"/>
    <property type="match status" value="1"/>
</dbReference>
<evidence type="ECO:0000256" key="2">
    <source>
        <dbReference type="ARBA" id="ARBA00004496"/>
    </source>
</evidence>
<proteinExistence type="predicted"/>
<reference evidence="13 14" key="1">
    <citation type="submission" date="2015-07" db="EMBL/GenBank/DDBJ databases">
        <title>The genome of Dufourea novaeangliae.</title>
        <authorList>
            <person name="Pan H."/>
            <person name="Kapheim K."/>
        </authorList>
    </citation>
    <scope>NUCLEOTIDE SEQUENCE [LARGE SCALE GENOMIC DNA]</scope>
    <source>
        <strain evidence="13">0120121106</strain>
        <tissue evidence="13">Whole body</tissue>
    </source>
</reference>
<dbReference type="Proteomes" id="UP000076502">
    <property type="component" value="Unassembled WGS sequence"/>
</dbReference>
<dbReference type="InterPro" id="IPR015120">
    <property type="entry name" value="Siah-Interact_N"/>
</dbReference>
<dbReference type="CDD" id="cd06468">
    <property type="entry name" value="p23_CacyBP"/>
    <property type="match status" value="1"/>
</dbReference>
<dbReference type="EMBL" id="KQ434998">
    <property type="protein sequence ID" value="KZC13288.1"/>
    <property type="molecule type" value="Genomic_DNA"/>
</dbReference>
<keyword evidence="5" id="KW-0597">Phosphoprotein</keyword>
<evidence type="ECO:0000256" key="8">
    <source>
        <dbReference type="ARBA" id="ARBA00023242"/>
    </source>
</evidence>
<comment type="function">
    <text evidence="9">May be involved in calcium-dependent ubiquitination and subsequent proteasomal degradation of target proteins. Probably serves as a molecular bridge in ubiquitin E3 complexes. Participates in the ubiquitin-mediated degradation of beta-catenin (CTNNB1).</text>
</comment>
<name>A0A154PPW2_DUFNO</name>
<dbReference type="InterPro" id="IPR037893">
    <property type="entry name" value="CS_CacyBP"/>
</dbReference>
<dbReference type="Pfam" id="PF04969">
    <property type="entry name" value="CS"/>
    <property type="match status" value="1"/>
</dbReference>
<dbReference type="FunFam" id="2.60.40.790:FF:000006">
    <property type="entry name" value="calcyclin-binding protein-like"/>
    <property type="match status" value="1"/>
</dbReference>
<dbReference type="PANTHER" id="PTHR13164:SF3">
    <property type="entry name" value="CALCYCLIN-BINDING PROTEIN"/>
    <property type="match status" value="1"/>
</dbReference>
<feature type="domain" description="CS" evidence="12">
    <location>
        <begin position="74"/>
        <end position="167"/>
    </location>
</feature>
<dbReference type="STRING" id="178035.A0A154PPW2"/>
<dbReference type="AlphaFoldDB" id="A0A154PPW2"/>
<dbReference type="InterPro" id="IPR052289">
    <property type="entry name" value="Calcyclin-binding_UBL-bridge"/>
</dbReference>
<organism evidence="13 14">
    <name type="scientific">Dufourea novaeangliae</name>
    <name type="common">Sweat bee</name>
    <dbReference type="NCBI Taxonomy" id="178035"/>
    <lineage>
        <taxon>Eukaryota</taxon>
        <taxon>Metazoa</taxon>
        <taxon>Ecdysozoa</taxon>
        <taxon>Arthropoda</taxon>
        <taxon>Hexapoda</taxon>
        <taxon>Insecta</taxon>
        <taxon>Pterygota</taxon>
        <taxon>Neoptera</taxon>
        <taxon>Endopterygota</taxon>
        <taxon>Hymenoptera</taxon>
        <taxon>Apocrita</taxon>
        <taxon>Aculeata</taxon>
        <taxon>Apoidea</taxon>
        <taxon>Anthophila</taxon>
        <taxon>Halictidae</taxon>
        <taxon>Rophitinae</taxon>
        <taxon>Dufourea</taxon>
    </lineage>
</organism>
<evidence type="ECO:0000313" key="13">
    <source>
        <dbReference type="EMBL" id="KZC13288.1"/>
    </source>
</evidence>
<evidence type="ECO:0000256" key="5">
    <source>
        <dbReference type="ARBA" id="ARBA00022553"/>
    </source>
</evidence>
<dbReference type="InterPro" id="IPR037201">
    <property type="entry name" value="CacyBP_N"/>
</dbReference>
<evidence type="ECO:0000259" key="11">
    <source>
        <dbReference type="PROSITE" id="PS51048"/>
    </source>
</evidence>
<dbReference type="SUPFAM" id="SSF140106">
    <property type="entry name" value="Calcyclin-binding protein-like"/>
    <property type="match status" value="1"/>
</dbReference>
<dbReference type="Gene3D" id="4.10.860.10">
    <property type="entry name" value="UVR domain"/>
    <property type="match status" value="1"/>
</dbReference>
<dbReference type="InterPro" id="IPR008978">
    <property type="entry name" value="HSP20-like_chaperone"/>
</dbReference>
<dbReference type="InterPro" id="IPR007052">
    <property type="entry name" value="CS_dom"/>
</dbReference>
<dbReference type="Gene3D" id="2.60.40.790">
    <property type="match status" value="1"/>
</dbReference>
<sequence length="230" mass="26231">MRYVCYISILQIKLDIDELTNLLQQANRKRIKDVINLEIIKLQTDLDKLLEQQKNTSTKPHSATSNSSQKCYEVKLTNYGWEQTNTTVKLYVTLENVRQLPKEAVVCNFTEKSLDLRVLGLENRNYSLTINNLCEQIDVSKSNVKVKTDTVIVSLAKKVPKQWSHVTGVEKRIKESKASSIPDVAEDGDPGASIMNLMKKMYQEGNDEMKQTIAKAWTESQEKKTALSDF</sequence>
<protein>
    <recommendedName>
        <fullName evidence="3">Calcyclin-binding protein</fullName>
    </recommendedName>
</protein>
<dbReference type="GO" id="GO:0031625">
    <property type="term" value="F:ubiquitin protein ligase binding"/>
    <property type="evidence" value="ECO:0007669"/>
    <property type="project" value="InterPro"/>
</dbReference>
<dbReference type="GO" id="GO:0015631">
    <property type="term" value="F:tubulin binding"/>
    <property type="evidence" value="ECO:0007669"/>
    <property type="project" value="InterPro"/>
</dbReference>
<evidence type="ECO:0000256" key="6">
    <source>
        <dbReference type="ARBA" id="ARBA00022786"/>
    </source>
</evidence>
<evidence type="ECO:0000256" key="9">
    <source>
        <dbReference type="ARBA" id="ARBA00025145"/>
    </source>
</evidence>
<dbReference type="PROSITE" id="PS51203">
    <property type="entry name" value="CS"/>
    <property type="match status" value="1"/>
</dbReference>
<dbReference type="GO" id="GO:0005737">
    <property type="term" value="C:cytoplasm"/>
    <property type="evidence" value="ECO:0007669"/>
    <property type="project" value="UniProtKB-SubCell"/>
</dbReference>
<keyword evidence="14" id="KW-1185">Reference proteome</keyword>
<dbReference type="InterPro" id="IPR007699">
    <property type="entry name" value="SGS_dom"/>
</dbReference>
<feature type="coiled-coil region" evidence="10">
    <location>
        <begin position="9"/>
        <end position="52"/>
    </location>
</feature>
<dbReference type="PROSITE" id="PS51048">
    <property type="entry name" value="SGS"/>
    <property type="match status" value="1"/>
</dbReference>
<evidence type="ECO:0000259" key="12">
    <source>
        <dbReference type="PROSITE" id="PS51203"/>
    </source>
</evidence>
<keyword evidence="6" id="KW-0833">Ubl conjugation pathway</keyword>
<comment type="subcellular location">
    <subcellularLocation>
        <location evidence="2">Cytoplasm</location>
    </subcellularLocation>
    <subcellularLocation>
        <location evidence="1">Nucleus</location>
    </subcellularLocation>
</comment>
<dbReference type="PANTHER" id="PTHR13164">
    <property type="entry name" value="CALICYLIN BINDING PROTEIN"/>
    <property type="match status" value="1"/>
</dbReference>
<evidence type="ECO:0000256" key="10">
    <source>
        <dbReference type="SAM" id="Coils"/>
    </source>
</evidence>
<dbReference type="GO" id="GO:0005634">
    <property type="term" value="C:nucleus"/>
    <property type="evidence" value="ECO:0007669"/>
    <property type="project" value="UniProtKB-SubCell"/>
</dbReference>
<keyword evidence="8" id="KW-0539">Nucleus</keyword>
<evidence type="ECO:0000256" key="3">
    <source>
        <dbReference type="ARBA" id="ARBA00015702"/>
    </source>
</evidence>
<keyword evidence="10" id="KW-0175">Coiled coil</keyword>
<accession>A0A154PPW2</accession>
<gene>
    <name evidence="13" type="ORF">WN55_05594</name>
</gene>
<evidence type="ECO:0000256" key="7">
    <source>
        <dbReference type="ARBA" id="ARBA00022990"/>
    </source>
</evidence>
<evidence type="ECO:0000256" key="4">
    <source>
        <dbReference type="ARBA" id="ARBA00022490"/>
    </source>
</evidence>
<evidence type="ECO:0000256" key="1">
    <source>
        <dbReference type="ARBA" id="ARBA00004123"/>
    </source>
</evidence>
<feature type="domain" description="SGS" evidence="11">
    <location>
        <begin position="152"/>
        <end position="230"/>
    </location>
</feature>
<dbReference type="GO" id="GO:0007507">
    <property type="term" value="P:heart development"/>
    <property type="evidence" value="ECO:0007669"/>
    <property type="project" value="TreeGrafter"/>
</dbReference>
<dbReference type="OrthoDB" id="164025at2759"/>
<dbReference type="GO" id="GO:0044548">
    <property type="term" value="F:S100 protein binding"/>
    <property type="evidence" value="ECO:0007669"/>
    <property type="project" value="InterPro"/>
</dbReference>